<evidence type="ECO:0000313" key="2">
    <source>
        <dbReference type="Proteomes" id="UP000006100"/>
    </source>
</evidence>
<organism evidence="1 2">
    <name type="scientific">Candidatus Nitrosopumilus sediminis</name>
    <dbReference type="NCBI Taxonomy" id="1229909"/>
    <lineage>
        <taxon>Archaea</taxon>
        <taxon>Nitrososphaerota</taxon>
        <taxon>Nitrososphaeria</taxon>
        <taxon>Nitrosopumilales</taxon>
        <taxon>Nitrosopumilaceae</taxon>
        <taxon>Nitrosopumilus</taxon>
    </lineage>
</organism>
<evidence type="ECO:0000313" key="1">
    <source>
        <dbReference type="EMBL" id="AFS82466.1"/>
    </source>
</evidence>
<sequence>MVTSAIGITDSNLFLEITIFNPINSATMKIRAKKYPPLPSFQLQAMESGNAIIEKRIGLEMIRIPKIKFQFCIKLDLKEANKYLDFIYLKIHQSAIEIKF</sequence>
<name>K0BDR4_9ARCH</name>
<dbReference type="PATRIC" id="fig|1229909.8.peg.705"/>
<gene>
    <name evidence="1" type="ORF">NSED_03300</name>
</gene>
<keyword evidence="2" id="KW-1185">Reference proteome</keyword>
<dbReference type="Proteomes" id="UP000006100">
    <property type="component" value="Chromosome"/>
</dbReference>
<protein>
    <submittedName>
        <fullName evidence="1">Uncharacterized protein</fullName>
    </submittedName>
</protein>
<accession>K0BDR4</accession>
<proteinExistence type="predicted"/>
<dbReference type="AlphaFoldDB" id="K0BDR4"/>
<dbReference type="HOGENOM" id="CLU_2299208_0_0_2"/>
<dbReference type="EMBL" id="CP003843">
    <property type="protein sequence ID" value="AFS82466.1"/>
    <property type="molecule type" value="Genomic_DNA"/>
</dbReference>
<dbReference type="KEGG" id="nir:NSED_03300"/>
<reference evidence="1 2" key="1">
    <citation type="journal article" date="2012" name="J. Bacteriol.">
        <title>Draft Genome Sequence of an Ammonia-Oxidizing Archaeon, "Candidatus Nitrosopumilus sediminis" AR2, from Svalbard in the Arctic Circle.</title>
        <authorList>
            <person name="Park S.J."/>
            <person name="Kim J.G."/>
            <person name="Jung M.Y."/>
            <person name="Kim S.J."/>
            <person name="Cha I.T."/>
            <person name="Ghai R."/>
            <person name="Martin-Cuadrado A.B."/>
            <person name="Rodriguez-Valera F."/>
            <person name="Rhee S.K."/>
        </authorList>
    </citation>
    <scope>NUCLEOTIDE SEQUENCE [LARGE SCALE GENOMIC DNA]</scope>
    <source>
        <strain evidence="1 2">AR2</strain>
    </source>
</reference>